<dbReference type="RefSeq" id="WP_248204612.1">
    <property type="nucleotide sequence ID" value="NZ_JALNMH010000001.1"/>
</dbReference>
<evidence type="ECO:0000256" key="2">
    <source>
        <dbReference type="ARBA" id="ARBA00023136"/>
    </source>
</evidence>
<reference evidence="5" key="1">
    <citation type="submission" date="2022-04" db="EMBL/GenBank/DDBJ databases">
        <title>Lysobacter sp. CAU 1642 isolated from sea sand.</title>
        <authorList>
            <person name="Kim W."/>
        </authorList>
    </citation>
    <scope>NUCLEOTIDE SEQUENCE</scope>
    <source>
        <strain evidence="5">CAU 1642</strain>
    </source>
</reference>
<feature type="domain" description="Glycine zipper 2TM" evidence="4">
    <location>
        <begin position="59"/>
        <end position="100"/>
    </location>
</feature>
<dbReference type="Proteomes" id="UP001431449">
    <property type="component" value="Unassembled WGS sequence"/>
</dbReference>
<proteinExistence type="predicted"/>
<keyword evidence="3" id="KW-0732">Signal</keyword>
<comment type="caution">
    <text evidence="5">The sequence shown here is derived from an EMBL/GenBank/DDBJ whole genome shotgun (WGS) entry which is preliminary data.</text>
</comment>
<dbReference type="EMBL" id="JALNMH010000001">
    <property type="protein sequence ID" value="MCK7592440.1"/>
    <property type="molecule type" value="Genomic_DNA"/>
</dbReference>
<dbReference type="InterPro" id="IPR008816">
    <property type="entry name" value="Gly_zipper_2TM_dom"/>
</dbReference>
<gene>
    <name evidence="5" type="ORF">M0G41_02010</name>
</gene>
<feature type="signal peptide" evidence="3">
    <location>
        <begin position="1"/>
        <end position="18"/>
    </location>
</feature>
<dbReference type="InterPro" id="IPR051407">
    <property type="entry name" value="Bact_OM_lipoprot/Surf_antigen"/>
</dbReference>
<evidence type="ECO:0000313" key="6">
    <source>
        <dbReference type="Proteomes" id="UP001431449"/>
    </source>
</evidence>
<sequence>MFRVLASLCLATLLTACASSGGGGGYGYRDDYRYNRCEQCGVVERVEVARYGDGRTSGGGAVAGAIIGGVLGSQVGSGRGRDAATIAGAVAGGVAGNRIESERRSKDVYAVYVRMDDGRRRVFEQRELDGLYEGARVEIRNGRAVQI</sequence>
<accession>A0ABT0GEK0</accession>
<comment type="subcellular location">
    <subcellularLocation>
        <location evidence="1">Membrane</location>
    </subcellularLocation>
</comment>
<dbReference type="PROSITE" id="PS51257">
    <property type="entry name" value="PROKAR_LIPOPROTEIN"/>
    <property type="match status" value="1"/>
</dbReference>
<dbReference type="Pfam" id="PF05433">
    <property type="entry name" value="Rick_17kDa_Anti"/>
    <property type="match status" value="1"/>
</dbReference>
<organism evidence="5 6">
    <name type="scientific">Pseudomarimonas salicorniae</name>
    <dbReference type="NCBI Taxonomy" id="2933270"/>
    <lineage>
        <taxon>Bacteria</taxon>
        <taxon>Pseudomonadati</taxon>
        <taxon>Pseudomonadota</taxon>
        <taxon>Gammaproteobacteria</taxon>
        <taxon>Lysobacterales</taxon>
        <taxon>Lysobacteraceae</taxon>
        <taxon>Pseudomarimonas</taxon>
    </lineage>
</organism>
<feature type="chain" id="PRO_5046545965" evidence="3">
    <location>
        <begin position="19"/>
        <end position="147"/>
    </location>
</feature>
<evidence type="ECO:0000256" key="1">
    <source>
        <dbReference type="ARBA" id="ARBA00004370"/>
    </source>
</evidence>
<evidence type="ECO:0000313" key="5">
    <source>
        <dbReference type="EMBL" id="MCK7592440.1"/>
    </source>
</evidence>
<protein>
    <submittedName>
        <fullName evidence="5">Glycine zipper 2TM domain-containing protein</fullName>
    </submittedName>
</protein>
<name>A0ABT0GEK0_9GAMM</name>
<keyword evidence="2" id="KW-0472">Membrane</keyword>
<evidence type="ECO:0000256" key="3">
    <source>
        <dbReference type="SAM" id="SignalP"/>
    </source>
</evidence>
<dbReference type="PANTHER" id="PTHR35603:SF2">
    <property type="entry name" value="OUTER MEMBRANE LIPOPROTEIN"/>
    <property type="match status" value="1"/>
</dbReference>
<evidence type="ECO:0000259" key="4">
    <source>
        <dbReference type="Pfam" id="PF05433"/>
    </source>
</evidence>
<dbReference type="PANTHER" id="PTHR35603">
    <property type="match status" value="1"/>
</dbReference>
<keyword evidence="6" id="KW-1185">Reference proteome</keyword>